<keyword evidence="4" id="KW-0653">Protein transport</keyword>
<gene>
    <name evidence="8" type="ORF">EZS28_028975</name>
</gene>
<protein>
    <submittedName>
        <fullName evidence="8">Putative AP-3 complex subunit beta-2</fullName>
    </submittedName>
</protein>
<comment type="subcellular location">
    <subcellularLocation>
        <location evidence="1">Endomembrane system</location>
    </subcellularLocation>
</comment>
<keyword evidence="5" id="KW-0472">Membrane</keyword>
<evidence type="ECO:0000313" key="9">
    <source>
        <dbReference type="Proteomes" id="UP000324800"/>
    </source>
</evidence>
<dbReference type="Proteomes" id="UP000324800">
    <property type="component" value="Unassembled WGS sequence"/>
</dbReference>
<dbReference type="Gene3D" id="1.25.10.10">
    <property type="entry name" value="Leucine-rich Repeat Variant"/>
    <property type="match status" value="1"/>
</dbReference>
<sequence length="679" mass="76160">VELVGQMLGDTNTVVLGPTMATFHNICPQEFRLIHPHFRKLAPLLVDFDEWSQIVALKVFLNYSRNQFCFPYGNTEVDKKLKAYKADEKKKEKELKEKKKKNSDNEEEEEDEDDEEEDEKDLNDFEGFVKRPPKPYIPKSGIQSFSNSINLFSIGSSNQSTDPDLRYLLNNVQPLLQSTNGGVVLGVATLLFYTSTENEFDQSGAARAVTRLIFEQGSGNTTASDIALRSVATMASIRPQLFEKFYKDFFVYSTQSTYGKMMRLKFLSHIANETSARLIMKEFAFYMHSTDKAFVCATIEAINRVAIQVPSLLLQCAKGCMGLLRSQNKEVVASAVVCVKNLIHGDNVKKGLSFSDDIQSQEAAAEEVKKMLLNLSSLLPSIAVPSARASVVWLLGTYVDFIPQTAPDALRVLVSGFANEEEEVKLQISTFANKICIIHCLGITTSDQDQTKTNKSFIFFSKRCFRIKYKRMGIKYIEISRKQSKTHKRPKSQKMAKKIIQASIGVTIARLFLHAMNLARFDTYTDVRERSRFYRQLLTQAALKAILRGMRAQERSEAVLNVSKQTYGIQSGVESSGDDNEQYEPQEDGNVIPEDVVITIATAIVSDRPKPSAKLSSDVSLMKYTEGSISHVIGKPVPGYKSLEQFSLNVDADAQKLKHLPQVEIKILPNDDKLRSGSA</sequence>
<dbReference type="GO" id="GO:0016192">
    <property type="term" value="P:vesicle-mediated transport"/>
    <property type="evidence" value="ECO:0007669"/>
    <property type="project" value="InterPro"/>
</dbReference>
<feature type="compositionally biased region" description="Acidic residues" evidence="6">
    <location>
        <begin position="105"/>
        <end position="121"/>
    </location>
</feature>
<dbReference type="InterPro" id="IPR002553">
    <property type="entry name" value="Clathrin/coatomer_adapt-like_N"/>
</dbReference>
<evidence type="ECO:0000256" key="5">
    <source>
        <dbReference type="ARBA" id="ARBA00023136"/>
    </source>
</evidence>
<dbReference type="OrthoDB" id="302453at2759"/>
<evidence type="ECO:0000259" key="7">
    <source>
        <dbReference type="Pfam" id="PF01602"/>
    </source>
</evidence>
<dbReference type="SUPFAM" id="SSF48371">
    <property type="entry name" value="ARM repeat"/>
    <property type="match status" value="1"/>
</dbReference>
<evidence type="ECO:0000256" key="1">
    <source>
        <dbReference type="ARBA" id="ARBA00004308"/>
    </source>
</evidence>
<dbReference type="GO" id="GO:0012505">
    <property type="term" value="C:endomembrane system"/>
    <property type="evidence" value="ECO:0007669"/>
    <property type="project" value="UniProtKB-SubCell"/>
</dbReference>
<dbReference type="Pfam" id="PF01602">
    <property type="entry name" value="Adaptin_N"/>
    <property type="match status" value="1"/>
</dbReference>
<dbReference type="GO" id="GO:0030117">
    <property type="term" value="C:membrane coat"/>
    <property type="evidence" value="ECO:0007669"/>
    <property type="project" value="InterPro"/>
</dbReference>
<evidence type="ECO:0000256" key="4">
    <source>
        <dbReference type="ARBA" id="ARBA00022927"/>
    </source>
</evidence>
<proteinExistence type="inferred from homology"/>
<dbReference type="InterPro" id="IPR016024">
    <property type="entry name" value="ARM-type_fold"/>
</dbReference>
<dbReference type="InterPro" id="IPR011989">
    <property type="entry name" value="ARM-like"/>
</dbReference>
<feature type="domain" description="Clathrin/coatomer adaptor adaptin-like N-terminal" evidence="7">
    <location>
        <begin position="6"/>
        <end position="541"/>
    </location>
</feature>
<evidence type="ECO:0000256" key="2">
    <source>
        <dbReference type="ARBA" id="ARBA00006613"/>
    </source>
</evidence>
<evidence type="ECO:0000313" key="8">
    <source>
        <dbReference type="EMBL" id="KAA6375499.1"/>
    </source>
</evidence>
<dbReference type="PANTHER" id="PTHR11134">
    <property type="entry name" value="ADAPTOR COMPLEX SUBUNIT BETA FAMILY MEMBER"/>
    <property type="match status" value="1"/>
</dbReference>
<dbReference type="GO" id="GO:0006886">
    <property type="term" value="P:intracellular protein transport"/>
    <property type="evidence" value="ECO:0007669"/>
    <property type="project" value="InterPro"/>
</dbReference>
<evidence type="ECO:0000256" key="3">
    <source>
        <dbReference type="ARBA" id="ARBA00022448"/>
    </source>
</evidence>
<organism evidence="8 9">
    <name type="scientific">Streblomastix strix</name>
    <dbReference type="NCBI Taxonomy" id="222440"/>
    <lineage>
        <taxon>Eukaryota</taxon>
        <taxon>Metamonada</taxon>
        <taxon>Preaxostyla</taxon>
        <taxon>Oxymonadida</taxon>
        <taxon>Streblomastigidae</taxon>
        <taxon>Streblomastix</taxon>
    </lineage>
</organism>
<feature type="region of interest" description="Disordered" evidence="6">
    <location>
        <begin position="91"/>
        <end position="127"/>
    </location>
</feature>
<feature type="non-terminal residue" evidence="8">
    <location>
        <position position="1"/>
    </location>
</feature>
<evidence type="ECO:0000256" key="6">
    <source>
        <dbReference type="SAM" id="MobiDB-lite"/>
    </source>
</evidence>
<accession>A0A5J4UYC7</accession>
<dbReference type="EMBL" id="SNRW01011185">
    <property type="protein sequence ID" value="KAA6375499.1"/>
    <property type="molecule type" value="Genomic_DNA"/>
</dbReference>
<comment type="caution">
    <text evidence="8">The sequence shown here is derived from an EMBL/GenBank/DDBJ whole genome shotgun (WGS) entry which is preliminary data.</text>
</comment>
<dbReference type="InterPro" id="IPR026739">
    <property type="entry name" value="AP_beta"/>
</dbReference>
<reference evidence="8 9" key="1">
    <citation type="submission" date="2019-03" db="EMBL/GenBank/DDBJ databases">
        <title>Single cell metagenomics reveals metabolic interactions within the superorganism composed of flagellate Streblomastix strix and complex community of Bacteroidetes bacteria on its surface.</title>
        <authorList>
            <person name="Treitli S.C."/>
            <person name="Kolisko M."/>
            <person name="Husnik F."/>
            <person name="Keeling P."/>
            <person name="Hampl V."/>
        </authorList>
    </citation>
    <scope>NUCLEOTIDE SEQUENCE [LARGE SCALE GENOMIC DNA]</scope>
    <source>
        <strain evidence="8">ST1C</strain>
    </source>
</reference>
<name>A0A5J4UYC7_9EUKA</name>
<keyword evidence="3" id="KW-0813">Transport</keyword>
<dbReference type="AlphaFoldDB" id="A0A5J4UYC7"/>
<comment type="similarity">
    <text evidence="2">Belongs to the adaptor complexes large subunit family.</text>
</comment>